<dbReference type="AlphaFoldDB" id="A0AB34IUD3"/>
<gene>
    <name evidence="1" type="ORF">AB1Y20_008380</name>
</gene>
<proteinExistence type="predicted"/>
<reference evidence="1 2" key="1">
    <citation type="journal article" date="2024" name="Science">
        <title>Giant polyketide synthase enzymes in the biosynthesis of giant marine polyether toxins.</title>
        <authorList>
            <person name="Fallon T.R."/>
            <person name="Shende V.V."/>
            <person name="Wierzbicki I.H."/>
            <person name="Pendleton A.L."/>
            <person name="Watervoot N.F."/>
            <person name="Auber R.P."/>
            <person name="Gonzalez D.J."/>
            <person name="Wisecaver J.H."/>
            <person name="Moore B.S."/>
        </authorList>
    </citation>
    <scope>NUCLEOTIDE SEQUENCE [LARGE SCALE GENOMIC DNA]</scope>
    <source>
        <strain evidence="1 2">12B1</strain>
    </source>
</reference>
<sequence>MGWPLPEAGAVSQEMKRMCRQLMALDEDLAFGCGLWQAAPSSPALSVFAYPVQGAVLPHPLFQWVDVCALDDVPRSTVAAMALQATSLAGHGHAATPDVSLGRWPAGPAPAVNSVEGRRFSDAAPSVDAGCLAAAQLLEKDEGWCRDLRLALENARDAPEAVRALASQVKGMREYLNDLPVPVQGPPDFRDPAFASWSTVAFGSTRLHMFSLQHYLI</sequence>
<dbReference type="Proteomes" id="UP001515480">
    <property type="component" value="Unassembled WGS sequence"/>
</dbReference>
<name>A0AB34IUD3_PRYPA</name>
<organism evidence="1 2">
    <name type="scientific">Prymnesium parvum</name>
    <name type="common">Toxic golden alga</name>
    <dbReference type="NCBI Taxonomy" id="97485"/>
    <lineage>
        <taxon>Eukaryota</taxon>
        <taxon>Haptista</taxon>
        <taxon>Haptophyta</taxon>
        <taxon>Prymnesiophyceae</taxon>
        <taxon>Prymnesiales</taxon>
        <taxon>Prymnesiaceae</taxon>
        <taxon>Prymnesium</taxon>
    </lineage>
</organism>
<accession>A0AB34IUD3</accession>
<comment type="caution">
    <text evidence="1">The sequence shown here is derived from an EMBL/GenBank/DDBJ whole genome shotgun (WGS) entry which is preliminary data.</text>
</comment>
<evidence type="ECO:0000313" key="2">
    <source>
        <dbReference type="Proteomes" id="UP001515480"/>
    </source>
</evidence>
<evidence type="ECO:0000313" key="1">
    <source>
        <dbReference type="EMBL" id="KAL1504595.1"/>
    </source>
</evidence>
<protein>
    <submittedName>
        <fullName evidence="1">Uncharacterized protein</fullName>
    </submittedName>
</protein>
<keyword evidence="2" id="KW-1185">Reference proteome</keyword>
<dbReference type="EMBL" id="JBGBPQ010000019">
    <property type="protein sequence ID" value="KAL1504595.1"/>
    <property type="molecule type" value="Genomic_DNA"/>
</dbReference>